<dbReference type="Pfam" id="PF06087">
    <property type="entry name" value="Tyr-DNA_phospho"/>
    <property type="match status" value="1"/>
</dbReference>
<feature type="compositionally biased region" description="Polar residues" evidence="4">
    <location>
        <begin position="159"/>
        <end position="169"/>
    </location>
</feature>
<feature type="compositionally biased region" description="Basic and acidic residues" evidence="4">
    <location>
        <begin position="96"/>
        <end position="109"/>
    </location>
</feature>
<dbReference type="GO" id="GO:0003697">
    <property type="term" value="F:single-stranded DNA binding"/>
    <property type="evidence" value="ECO:0007669"/>
    <property type="project" value="TreeGrafter"/>
</dbReference>
<dbReference type="CDD" id="cd09122">
    <property type="entry name" value="PLDc_Tdp1_1"/>
    <property type="match status" value="1"/>
</dbReference>
<dbReference type="STRING" id="264951.A0A443HM04"/>
<feature type="compositionally biased region" description="Polar residues" evidence="4">
    <location>
        <begin position="84"/>
        <end position="95"/>
    </location>
</feature>
<evidence type="ECO:0000313" key="5">
    <source>
        <dbReference type="EMBL" id="RWQ92847.1"/>
    </source>
</evidence>
<dbReference type="RefSeq" id="XP_028482492.1">
    <property type="nucleotide sequence ID" value="XM_028631270.1"/>
</dbReference>
<dbReference type="CDD" id="cd09123">
    <property type="entry name" value="PLDc_Tdp1_2"/>
    <property type="match status" value="1"/>
</dbReference>
<organism evidence="5 6">
    <name type="scientific">Byssochlamys spectabilis</name>
    <name type="common">Paecilomyces variotii</name>
    <dbReference type="NCBI Taxonomy" id="264951"/>
    <lineage>
        <taxon>Eukaryota</taxon>
        <taxon>Fungi</taxon>
        <taxon>Dikarya</taxon>
        <taxon>Ascomycota</taxon>
        <taxon>Pezizomycotina</taxon>
        <taxon>Eurotiomycetes</taxon>
        <taxon>Eurotiomycetidae</taxon>
        <taxon>Eurotiales</taxon>
        <taxon>Thermoascaceae</taxon>
        <taxon>Paecilomyces</taxon>
    </lineage>
</organism>
<evidence type="ECO:0000256" key="2">
    <source>
        <dbReference type="PIRSR" id="PIRSR610347-2"/>
    </source>
</evidence>
<feature type="binding site" evidence="2">
    <location>
        <position position="320"/>
    </location>
    <ligand>
        <name>substrate</name>
    </ligand>
</feature>
<sequence length="692" mass="76742">MESEDLTDPDLRAAIAASLRDLRSSPSNPASSSRGQGDVVDLTADSDDDDDELTAVAPKSKSTVGSETDHEEDEELMRAIALSMQESGEAASSSLKQDKSENPQNKENDNPSAASAVADEARQSEPGPKPSGIMGLDRKQMEQERLSRLAKRKAEGSISPPQTSRQNKVAKSDTNRWALQSAAARENVPVTSQRPQHAQSGQMKQTDNIVTQPSSAPSIQFPKGVAKKTWAFGHSRDGNDIKIEELFQKSDLELAVLSSFMWDMEWLFSKLDTTNTRFILVMQAKEEETRRQYEAEISYMKNLRLCFPPMEGQVNCMHSKLMLLFHPDYLRIAVPSANLVPYDWGEGGGVMENSVFLIDLPKKTDQSSTRTQETSFYQDLVYFLSATTLHANVIRKLEAFDFSETASYAFVHTIGGSHAGATWRRTGLCGLGRAVSSLGLRTSKPLNIDFVTSSVGSLTDQFLRSIYLACQGDDGLTEFTLRNSKTFPAKNRGDLNTLIEKTTGQEWKDRFKVYFPSDTTVRQSKGGPRCAGTICFQSKWFQDPKFPRHTLRDCVSRRNGLLMHNKMIFARPEEPISLADGSTCQAWAYLGSANLSESAWGRLIQDRTTKEPKLNCRNWECGVVIPIIQPGINTEASTSLGGTVSDNKSSEQPKNETESDFAPLFASKIPVPMKLPGRPYGPGMKPWYFMES</sequence>
<feature type="site" description="Interaction with DNA" evidence="3">
    <location>
        <position position="596"/>
    </location>
</feature>
<dbReference type="AlphaFoldDB" id="A0A443HM04"/>
<dbReference type="PANTHER" id="PTHR12415">
    <property type="entry name" value="TYROSYL-DNA PHOSPHODIESTERASE 1"/>
    <property type="match status" value="1"/>
</dbReference>
<proteinExistence type="predicted"/>
<dbReference type="SMART" id="SM00726">
    <property type="entry name" value="UIM"/>
    <property type="match status" value="2"/>
</dbReference>
<feature type="compositionally biased region" description="Basic and acidic residues" evidence="4">
    <location>
        <begin position="136"/>
        <end position="155"/>
    </location>
</feature>
<protein>
    <submittedName>
        <fullName evidence="5">Tyrosyl-DNA phosphodiesterase domain protein</fullName>
    </submittedName>
</protein>
<dbReference type="Proteomes" id="UP000283841">
    <property type="component" value="Unassembled WGS sequence"/>
</dbReference>
<evidence type="ECO:0000313" key="6">
    <source>
        <dbReference type="Proteomes" id="UP000283841"/>
    </source>
</evidence>
<dbReference type="EMBL" id="RCNU01000011">
    <property type="protein sequence ID" value="RWQ92847.1"/>
    <property type="molecule type" value="Genomic_DNA"/>
</dbReference>
<dbReference type="Gene3D" id="3.30.870.10">
    <property type="entry name" value="Endonuclease Chain A"/>
    <property type="match status" value="2"/>
</dbReference>
<dbReference type="GO" id="GO:0005634">
    <property type="term" value="C:nucleus"/>
    <property type="evidence" value="ECO:0007669"/>
    <property type="project" value="InterPro"/>
</dbReference>
<feature type="compositionally biased region" description="Polar residues" evidence="4">
    <location>
        <begin position="189"/>
        <end position="204"/>
    </location>
</feature>
<reference evidence="5 6" key="1">
    <citation type="journal article" date="2018" name="Front. Microbiol.">
        <title>Genomic and genetic insights into a cosmopolitan fungus, Paecilomyces variotii (Eurotiales).</title>
        <authorList>
            <person name="Urquhart A.S."/>
            <person name="Mondo S.J."/>
            <person name="Makela M.R."/>
            <person name="Hane J.K."/>
            <person name="Wiebenga A."/>
            <person name="He G."/>
            <person name="Mihaltcheva S."/>
            <person name="Pangilinan J."/>
            <person name="Lipzen A."/>
            <person name="Barry K."/>
            <person name="de Vries R.P."/>
            <person name="Grigoriev I.V."/>
            <person name="Idnurm A."/>
        </authorList>
    </citation>
    <scope>NUCLEOTIDE SEQUENCE [LARGE SCALE GENOMIC DNA]</scope>
    <source>
        <strain evidence="5 6">CBS 101075</strain>
    </source>
</reference>
<keyword evidence="6" id="KW-1185">Reference proteome</keyword>
<evidence type="ECO:0000256" key="3">
    <source>
        <dbReference type="PIRSR" id="PIRSR610347-3"/>
    </source>
</evidence>
<evidence type="ECO:0000256" key="1">
    <source>
        <dbReference type="PIRSR" id="PIRSR610347-1"/>
    </source>
</evidence>
<feature type="binding site" evidence="2">
    <location>
        <position position="566"/>
    </location>
    <ligand>
        <name>substrate</name>
    </ligand>
</feature>
<dbReference type="GeneID" id="39600547"/>
<accession>A0A443HM04</accession>
<dbReference type="PANTHER" id="PTHR12415:SF4">
    <property type="entry name" value="TYROSYL-DNA PHOSPHODIESTERASE DOMAIN-CONTAINING PROTEIN"/>
    <property type="match status" value="1"/>
</dbReference>
<dbReference type="SUPFAM" id="SSF56024">
    <property type="entry name" value="Phospholipase D/nuclease"/>
    <property type="match status" value="2"/>
</dbReference>
<feature type="region of interest" description="Disordered" evidence="4">
    <location>
        <begin position="19"/>
        <end position="204"/>
    </location>
</feature>
<comment type="caution">
    <text evidence="5">The sequence shown here is derived from an EMBL/GenBank/DDBJ whole genome shotgun (WGS) entry which is preliminary data.</text>
</comment>
<feature type="compositionally biased region" description="Low complexity" evidence="4">
    <location>
        <begin position="24"/>
        <end position="43"/>
    </location>
</feature>
<evidence type="ECO:0000256" key="4">
    <source>
        <dbReference type="SAM" id="MobiDB-lite"/>
    </source>
</evidence>
<dbReference type="InterPro" id="IPR003903">
    <property type="entry name" value="UIM_dom"/>
</dbReference>
<dbReference type="GO" id="GO:0006281">
    <property type="term" value="P:DNA repair"/>
    <property type="evidence" value="ECO:0007669"/>
    <property type="project" value="InterPro"/>
</dbReference>
<name>A0A443HM04_BYSSP</name>
<dbReference type="GO" id="GO:0017005">
    <property type="term" value="F:3'-tyrosyl-DNA phosphodiesterase activity"/>
    <property type="evidence" value="ECO:0007669"/>
    <property type="project" value="TreeGrafter"/>
</dbReference>
<dbReference type="InterPro" id="IPR010347">
    <property type="entry name" value="Tdp1"/>
</dbReference>
<dbReference type="PROSITE" id="PS50330">
    <property type="entry name" value="UIM"/>
    <property type="match status" value="1"/>
</dbReference>
<dbReference type="VEuPathDB" id="FungiDB:C8Q69DRAFT_476559"/>
<dbReference type="Pfam" id="PF23625">
    <property type="entry name" value="UIM_2"/>
    <property type="match status" value="2"/>
</dbReference>
<feature type="compositionally biased region" description="Basic and acidic residues" evidence="4">
    <location>
        <begin position="648"/>
        <end position="657"/>
    </location>
</feature>
<feature type="region of interest" description="Disordered" evidence="4">
    <location>
        <begin position="636"/>
        <end position="660"/>
    </location>
</feature>
<feature type="compositionally biased region" description="Acidic residues" evidence="4">
    <location>
        <begin position="44"/>
        <end position="53"/>
    </location>
</feature>
<feature type="compositionally biased region" description="Polar residues" evidence="4">
    <location>
        <begin position="636"/>
        <end position="647"/>
    </location>
</feature>
<feature type="active site" description="Nucleophile" evidence="1">
    <location>
        <position position="318"/>
    </location>
</feature>
<gene>
    <name evidence="5" type="ORF">C8Q69DRAFT_476559</name>
</gene>
<feature type="active site" description="Proton donor/acceptor" evidence="1">
    <location>
        <position position="564"/>
    </location>
</feature>
<dbReference type="GO" id="GO:0003690">
    <property type="term" value="F:double-stranded DNA binding"/>
    <property type="evidence" value="ECO:0007669"/>
    <property type="project" value="TreeGrafter"/>
</dbReference>